<evidence type="ECO:0000313" key="4">
    <source>
        <dbReference type="EMBL" id="PSR99067.1"/>
    </source>
</evidence>
<evidence type="ECO:0000313" key="5">
    <source>
        <dbReference type="Proteomes" id="UP000186601"/>
    </source>
</evidence>
<accession>A0A2R6PYZ1</accession>
<keyword evidence="2" id="KW-0812">Transmembrane</keyword>
<proteinExistence type="predicted"/>
<feature type="transmembrane region" description="Helical" evidence="2">
    <location>
        <begin position="243"/>
        <end position="264"/>
    </location>
</feature>
<keyword evidence="5" id="KW-1185">Reference proteome</keyword>
<evidence type="ECO:0000256" key="2">
    <source>
        <dbReference type="SAM" id="Phobius"/>
    </source>
</evidence>
<dbReference type="STRING" id="98765.A0A2R6PYZ1"/>
<feature type="transmembrane region" description="Helical" evidence="2">
    <location>
        <begin position="43"/>
        <end position="66"/>
    </location>
</feature>
<organism evidence="4 5">
    <name type="scientific">Hermanssonia centrifuga</name>
    <dbReference type="NCBI Taxonomy" id="98765"/>
    <lineage>
        <taxon>Eukaryota</taxon>
        <taxon>Fungi</taxon>
        <taxon>Dikarya</taxon>
        <taxon>Basidiomycota</taxon>
        <taxon>Agaricomycotina</taxon>
        <taxon>Agaricomycetes</taxon>
        <taxon>Polyporales</taxon>
        <taxon>Meruliaceae</taxon>
        <taxon>Hermanssonia</taxon>
    </lineage>
</organism>
<dbReference type="Proteomes" id="UP000186601">
    <property type="component" value="Unassembled WGS sequence"/>
</dbReference>
<feature type="transmembrane region" description="Helical" evidence="2">
    <location>
        <begin position="120"/>
        <end position="138"/>
    </location>
</feature>
<dbReference type="OrthoDB" id="3185525at2759"/>
<evidence type="ECO:0000259" key="3">
    <source>
        <dbReference type="Pfam" id="PF20153"/>
    </source>
</evidence>
<feature type="domain" description="DUF6535" evidence="3">
    <location>
        <begin position="19"/>
        <end position="202"/>
    </location>
</feature>
<sequence length="835" mass="93541">MPEPDTNKTSPNAAQETGWSGIEDHLGKIDKSQMKVLNEDIDALLIFAGLFSAVLTAFVVPSYLLLQPDNSQLTVQLLAHISAQLARFEIVPPFINSTASNPSASPAFQVSTSARWMNCLWLLSLIFSLSSALFGILAKQWIREYLMWKIISAAPRENVLLRQLRNEAWEDWKVSGGISTIPALLELAVVLFFAGLVVLVWTLDTVVAIVITAAVSVVIIIPCTVTVLPAVYRRCPYKSPTGWACIIIFEPLIWVVRCIVRWVFNSIIILRHTWRAIARLDFSRKLAKVLRRRFVRSAVVPDEHEDDDEGSHADDELHECIWLPPFPRFSNWRERDLYIDDLGSSEISNINDIGYPYSYKTKVAKDICEVMPLVRALSWVRKGTEDPRLLNHVATSAESLHVDRVDTEARCYVFTYVLRKLYSAKSESKELLPLSKLKDQLRNKAYKTVGNGHKMFRGGIRSGSGHLDLQVDVLSLDPSDSWILSDLLLGDIMYALGNSSLDRQIMCMGLSQYFLFFFRYSREFDAGRTRLQKIYNDSLSTSHQKLRSSGVHTMILELLCSVSEVHMAKGTKLISADGFRVSGRFIDNEMRLAVQMFDQNDGYSDPYARHQFVMMADLVMRSLNDCWMQDKDLMGTLLEKMSKAVTISLDKGYRNCGCYHPLPWVGSMLSCDSDQLRWLPSQLIRSFLDVLQRSQPASSSNNEDIRGREAFVMLNNRVEGLNPRPARGHSAIDAAADPAVLDSEVEPSGRILSESVATDPDAKDDTTAGAGDVDVQQGGNDNVAVPGSQSQAAQLSERISIPTGLPAEETQENRPLSHYQCNVTIRDVELAVPID</sequence>
<feature type="region of interest" description="Disordered" evidence="1">
    <location>
        <begin position="753"/>
        <end position="781"/>
    </location>
</feature>
<feature type="transmembrane region" description="Helical" evidence="2">
    <location>
        <begin position="183"/>
        <end position="201"/>
    </location>
</feature>
<dbReference type="AlphaFoldDB" id="A0A2R6PYZ1"/>
<dbReference type="InterPro" id="IPR045338">
    <property type="entry name" value="DUF6535"/>
</dbReference>
<evidence type="ECO:0000256" key="1">
    <source>
        <dbReference type="SAM" id="MobiDB-lite"/>
    </source>
</evidence>
<dbReference type="EMBL" id="MLYV02000426">
    <property type="protein sequence ID" value="PSR99067.1"/>
    <property type="molecule type" value="Genomic_DNA"/>
</dbReference>
<comment type="caution">
    <text evidence="4">The sequence shown here is derived from an EMBL/GenBank/DDBJ whole genome shotgun (WGS) entry which is preliminary data.</text>
</comment>
<keyword evidence="2" id="KW-1133">Transmembrane helix</keyword>
<feature type="transmembrane region" description="Helical" evidence="2">
    <location>
        <begin position="207"/>
        <end position="231"/>
    </location>
</feature>
<dbReference type="Pfam" id="PF20153">
    <property type="entry name" value="DUF6535"/>
    <property type="match status" value="1"/>
</dbReference>
<protein>
    <recommendedName>
        <fullName evidence="3">DUF6535 domain-containing protein</fullName>
    </recommendedName>
</protein>
<name>A0A2R6PYZ1_9APHY</name>
<keyword evidence="2" id="KW-0472">Membrane</keyword>
<gene>
    <name evidence="4" type="ORF">PHLCEN_2v4224</name>
</gene>
<reference evidence="4 5" key="1">
    <citation type="submission" date="2018-02" db="EMBL/GenBank/DDBJ databases">
        <title>Genome sequence of the basidiomycete white-rot fungus Phlebia centrifuga.</title>
        <authorList>
            <person name="Granchi Z."/>
            <person name="Peng M."/>
            <person name="de Vries R.P."/>
            <person name="Hilden K."/>
            <person name="Makela M.R."/>
            <person name="Grigoriev I."/>
            <person name="Riley R."/>
        </authorList>
    </citation>
    <scope>NUCLEOTIDE SEQUENCE [LARGE SCALE GENOMIC DNA]</scope>
    <source>
        <strain evidence="4 5">FBCC195</strain>
    </source>
</reference>